<keyword evidence="6" id="KW-1185">Reference proteome</keyword>
<evidence type="ECO:0000313" key="2">
    <source>
        <dbReference type="EMBL" id="CAI9926019.1"/>
    </source>
</evidence>
<feature type="compositionally biased region" description="Basic residues" evidence="1">
    <location>
        <begin position="1"/>
        <end position="11"/>
    </location>
</feature>
<evidence type="ECO:0000313" key="4">
    <source>
        <dbReference type="EMBL" id="CAL6029937.1"/>
    </source>
</evidence>
<proteinExistence type="predicted"/>
<dbReference type="EMBL" id="CAXDID020000643">
    <property type="protein sequence ID" value="CAL6107954.1"/>
    <property type="molecule type" value="Genomic_DNA"/>
</dbReference>
<protein>
    <submittedName>
        <fullName evidence="4">Hypothetical_protein</fullName>
    </submittedName>
</protein>
<dbReference type="EMBL" id="CATOUU010000355">
    <property type="protein sequence ID" value="CAI9926019.1"/>
    <property type="molecule type" value="Genomic_DNA"/>
</dbReference>
<dbReference type="Proteomes" id="UP001642409">
    <property type="component" value="Unassembled WGS sequence"/>
</dbReference>
<evidence type="ECO:0000313" key="6">
    <source>
        <dbReference type="Proteomes" id="UP001642409"/>
    </source>
</evidence>
<evidence type="ECO:0000313" key="5">
    <source>
        <dbReference type="EMBL" id="CAL6107954.1"/>
    </source>
</evidence>
<name>A0AA86QXJ9_9EUKA</name>
<reference evidence="3" key="1">
    <citation type="submission" date="2023-06" db="EMBL/GenBank/DDBJ databases">
        <authorList>
            <person name="Kurt Z."/>
        </authorList>
    </citation>
    <scope>NUCLEOTIDE SEQUENCE</scope>
</reference>
<dbReference type="EMBL" id="CAXDID020000113">
    <property type="protein sequence ID" value="CAL6029937.1"/>
    <property type="molecule type" value="Genomic_DNA"/>
</dbReference>
<dbReference type="EMBL" id="CATOUU010000959">
    <property type="protein sequence ID" value="CAI9962612.1"/>
    <property type="molecule type" value="Genomic_DNA"/>
</dbReference>
<reference evidence="4 6" key="2">
    <citation type="submission" date="2024-07" db="EMBL/GenBank/DDBJ databases">
        <authorList>
            <person name="Akdeniz Z."/>
        </authorList>
    </citation>
    <scope>NUCLEOTIDE SEQUENCE [LARGE SCALE GENOMIC DNA]</scope>
</reference>
<gene>
    <name evidence="2" type="ORF">HINF_LOCUS13664</name>
    <name evidence="4" type="ORF">HINF_LOCUS32814</name>
    <name evidence="3" type="ORF">HINF_LOCUS50257</name>
    <name evidence="5" type="ORF">HINF_LOCUS74735</name>
</gene>
<sequence>MSYKHQNKKNNQKPAQKQVEKNQNQQTPITQPAQADQMQVTVTVDRKQYALGNEKTDAVLFTEKKTDAKIPSVITMTINHSETSVQPQQVVQALKTPVVKKLEKKNLAFSYADTENIQTKKVKPEPIDFKPQPSLSEWQNNMFASITKILKPSTNALTSNLNSTARIFANHETVDSNVPNEDQTLKTSMITSAWRETTSKTISSTSALKITSKNKELTKYQRSNNLSTSLPKVFR</sequence>
<evidence type="ECO:0000313" key="3">
    <source>
        <dbReference type="EMBL" id="CAI9962612.1"/>
    </source>
</evidence>
<feature type="compositionally biased region" description="Polar residues" evidence="1">
    <location>
        <begin position="21"/>
        <end position="38"/>
    </location>
</feature>
<comment type="caution">
    <text evidence="3">The sequence shown here is derived from an EMBL/GenBank/DDBJ whole genome shotgun (WGS) entry which is preliminary data.</text>
</comment>
<evidence type="ECO:0000256" key="1">
    <source>
        <dbReference type="SAM" id="MobiDB-lite"/>
    </source>
</evidence>
<feature type="region of interest" description="Disordered" evidence="1">
    <location>
        <begin position="1"/>
        <end position="38"/>
    </location>
</feature>
<accession>A0AA86QXJ9</accession>
<organism evidence="3">
    <name type="scientific">Hexamita inflata</name>
    <dbReference type="NCBI Taxonomy" id="28002"/>
    <lineage>
        <taxon>Eukaryota</taxon>
        <taxon>Metamonada</taxon>
        <taxon>Diplomonadida</taxon>
        <taxon>Hexamitidae</taxon>
        <taxon>Hexamitinae</taxon>
        <taxon>Hexamita</taxon>
    </lineage>
</organism>
<dbReference type="AlphaFoldDB" id="A0AA86QXJ9"/>